<evidence type="ECO:0000256" key="1">
    <source>
        <dbReference type="SAM" id="MobiDB-lite"/>
    </source>
</evidence>
<feature type="transmembrane region" description="Helical" evidence="2">
    <location>
        <begin position="722"/>
        <end position="748"/>
    </location>
</feature>
<dbReference type="Gene3D" id="2.40.50.40">
    <property type="match status" value="1"/>
</dbReference>
<dbReference type="Pfam" id="PF00385">
    <property type="entry name" value="Chromo"/>
    <property type="match status" value="1"/>
</dbReference>
<reference evidence="4 5" key="1">
    <citation type="journal article" date="2016" name="Mol. Biol. Evol.">
        <title>Comparative Genomics of Early-Diverging Mushroom-Forming Fungi Provides Insights into the Origins of Lignocellulose Decay Capabilities.</title>
        <authorList>
            <person name="Nagy L.G."/>
            <person name="Riley R."/>
            <person name="Tritt A."/>
            <person name="Adam C."/>
            <person name="Daum C."/>
            <person name="Floudas D."/>
            <person name="Sun H."/>
            <person name="Yadav J.S."/>
            <person name="Pangilinan J."/>
            <person name="Larsson K.H."/>
            <person name="Matsuura K."/>
            <person name="Barry K."/>
            <person name="Labutti K."/>
            <person name="Kuo R."/>
            <person name="Ohm R.A."/>
            <person name="Bhattacharya S.S."/>
            <person name="Shirouzu T."/>
            <person name="Yoshinaga Y."/>
            <person name="Martin F.M."/>
            <person name="Grigoriev I.V."/>
            <person name="Hibbett D.S."/>
        </authorList>
    </citation>
    <scope>NUCLEOTIDE SEQUENCE [LARGE SCALE GENOMIC DNA]</scope>
    <source>
        <strain evidence="4 5">CBS 109695</strain>
    </source>
</reference>
<feature type="compositionally biased region" description="Basic and acidic residues" evidence="1">
    <location>
        <begin position="335"/>
        <end position="349"/>
    </location>
</feature>
<gene>
    <name evidence="4" type="ORF">FIBSPDRAFT_955417</name>
</gene>
<feature type="compositionally biased region" description="Polar residues" evidence="1">
    <location>
        <begin position="112"/>
        <end position="121"/>
    </location>
</feature>
<feature type="region of interest" description="Disordered" evidence="1">
    <location>
        <begin position="77"/>
        <end position="358"/>
    </location>
</feature>
<dbReference type="SMART" id="SM00298">
    <property type="entry name" value="CHROMO"/>
    <property type="match status" value="1"/>
</dbReference>
<feature type="compositionally biased region" description="Polar residues" evidence="1">
    <location>
        <begin position="659"/>
        <end position="673"/>
    </location>
</feature>
<dbReference type="PROSITE" id="PS50013">
    <property type="entry name" value="CHROMO_2"/>
    <property type="match status" value="1"/>
</dbReference>
<keyword evidence="2" id="KW-1133">Transmembrane helix</keyword>
<evidence type="ECO:0000256" key="2">
    <source>
        <dbReference type="SAM" id="Phobius"/>
    </source>
</evidence>
<feature type="compositionally biased region" description="Basic residues" evidence="1">
    <location>
        <begin position="189"/>
        <end position="202"/>
    </location>
</feature>
<keyword evidence="2" id="KW-0472">Membrane</keyword>
<sequence length="864" mass="91875">MSEVEEYEVENVVEAKLQTASGKGKGGKGKQKQKMGWQYSVKWKGYGPEENTWEPADSFESSGDVLARFWERVNTDGRDISNLDLFKPNETFRPSGPPRRAKRQKPKDMGELTNNGNNASQPEDEPTPKAKSDKRLGSPTDAEDEEPPTKRKRGRPSAQAAESSASAAKPKRNHNGENVYVSKSASARTRTRPSSKRQKSGHGRAPSEGDIVLDSPSADSHGEIHPPHSVMDISAQSDTPALTFNESDTEDLALDSPKEPSLPSHRVRTTKPLVKLADDGMDFDNGISTKTRLVKQPSTSEASSSTPARRTPKNRASVLTVTKSGLKSVKGNYKQPDKQPDRNDSKDASPHGQTGVVGDDTMEVDAALAMDSSPVNVPTGQELLETAGFDQADVEGLPDFEEDVPPTVTAPIKEPIVRNPNVAKAASSLFPDQPSSSGFSFGMGSFTRPSIFDRFMREPSASMGSMVPALPAFSLSLDSSVIVPIYLRDIYPEVGASSLSNVVAAHPKGPPGKFYREEIASSLVEYLGPGGSSARVEVNENVDETHKEHFERFRSRLEGGELFVCLSGEHVLAFWSSSNADVGKKLGAPESLVGLAAIVVVSLVNIVDLSGYADVACNAEHFLCAVLNENRYSPTIPDGTGFPAWAYLDVTVQDQFSPTDADNTYNSGASESTPPGLGTPSSTSVVVTSTATSKTGSTFSNSPTSTGSSAASSESPGKKANIAAIAGGTVGGLVLVSALAGLVACWLVRRRKSDDIREPLEGSGQRENTYVETPPNAYWPPVSYERDSFYGDSNASDSNIATPDSRGASSAAATTRHSVISGPPPEHSSASSDSWDASPSSPTVVQYSPAPSNFGLYSGVPQAI</sequence>
<feature type="compositionally biased region" description="Low complexity" evidence="1">
    <location>
        <begin position="157"/>
        <end position="168"/>
    </location>
</feature>
<proteinExistence type="predicted"/>
<keyword evidence="5" id="KW-1185">Reference proteome</keyword>
<dbReference type="CDD" id="cd18968">
    <property type="entry name" value="chromodomain"/>
    <property type="match status" value="1"/>
</dbReference>
<dbReference type="CDD" id="cd12087">
    <property type="entry name" value="TM_EGFR-like"/>
    <property type="match status" value="1"/>
</dbReference>
<dbReference type="STRING" id="436010.A0A166I7Q5"/>
<dbReference type="Proteomes" id="UP000076532">
    <property type="component" value="Unassembled WGS sequence"/>
</dbReference>
<feature type="compositionally biased region" description="Low complexity" evidence="1">
    <location>
        <begin position="828"/>
        <end position="842"/>
    </location>
</feature>
<feature type="compositionally biased region" description="Polar residues" evidence="1">
    <location>
        <begin position="234"/>
        <end position="246"/>
    </location>
</feature>
<evidence type="ECO:0000259" key="3">
    <source>
        <dbReference type="PROSITE" id="PS50013"/>
    </source>
</evidence>
<dbReference type="AlphaFoldDB" id="A0A166I7Q5"/>
<accession>A0A166I7Q5</accession>
<keyword evidence="2" id="KW-0812">Transmembrane</keyword>
<dbReference type="OrthoDB" id="3268967at2759"/>
<feature type="compositionally biased region" description="Low complexity" evidence="1">
    <location>
        <begin position="679"/>
        <end position="716"/>
    </location>
</feature>
<dbReference type="SUPFAM" id="SSF54160">
    <property type="entry name" value="Chromo domain-like"/>
    <property type="match status" value="1"/>
</dbReference>
<organism evidence="4 5">
    <name type="scientific">Athelia psychrophila</name>
    <dbReference type="NCBI Taxonomy" id="1759441"/>
    <lineage>
        <taxon>Eukaryota</taxon>
        <taxon>Fungi</taxon>
        <taxon>Dikarya</taxon>
        <taxon>Basidiomycota</taxon>
        <taxon>Agaricomycotina</taxon>
        <taxon>Agaricomycetes</taxon>
        <taxon>Agaricomycetidae</taxon>
        <taxon>Atheliales</taxon>
        <taxon>Atheliaceae</taxon>
        <taxon>Athelia</taxon>
    </lineage>
</organism>
<name>A0A166I7Q5_9AGAM</name>
<dbReference type="InterPro" id="IPR016197">
    <property type="entry name" value="Chromo-like_dom_sf"/>
</dbReference>
<feature type="region of interest" description="Disordered" evidence="1">
    <location>
        <begin position="758"/>
        <end position="864"/>
    </location>
</feature>
<evidence type="ECO:0000313" key="4">
    <source>
        <dbReference type="EMBL" id="KZP19540.1"/>
    </source>
</evidence>
<feature type="compositionally biased region" description="Basic and acidic residues" evidence="1">
    <location>
        <begin position="126"/>
        <end position="136"/>
    </location>
</feature>
<dbReference type="InterPro" id="IPR000953">
    <property type="entry name" value="Chromo/chromo_shadow_dom"/>
</dbReference>
<evidence type="ECO:0000313" key="5">
    <source>
        <dbReference type="Proteomes" id="UP000076532"/>
    </source>
</evidence>
<dbReference type="EMBL" id="KV417563">
    <property type="protein sequence ID" value="KZP19540.1"/>
    <property type="molecule type" value="Genomic_DNA"/>
</dbReference>
<feature type="compositionally biased region" description="Polar residues" evidence="1">
    <location>
        <begin position="791"/>
        <end position="802"/>
    </location>
</feature>
<dbReference type="GO" id="GO:0006338">
    <property type="term" value="P:chromatin remodeling"/>
    <property type="evidence" value="ECO:0007669"/>
    <property type="project" value="UniProtKB-ARBA"/>
</dbReference>
<dbReference type="InterPro" id="IPR023780">
    <property type="entry name" value="Chromo_domain"/>
</dbReference>
<feature type="region of interest" description="Disordered" evidence="1">
    <location>
        <begin position="659"/>
        <end position="716"/>
    </location>
</feature>
<protein>
    <recommendedName>
        <fullName evidence="3">Chromo domain-containing protein</fullName>
    </recommendedName>
</protein>
<feature type="domain" description="Chromo" evidence="3">
    <location>
        <begin position="7"/>
        <end position="81"/>
    </location>
</feature>
<feature type="compositionally biased region" description="Low complexity" evidence="1">
    <location>
        <begin position="297"/>
        <end position="309"/>
    </location>
</feature>